<dbReference type="InterPro" id="IPR037066">
    <property type="entry name" value="Plug_dom_sf"/>
</dbReference>
<gene>
    <name evidence="14" type="ORF">FPZ52_18730</name>
</gene>
<dbReference type="InterPro" id="IPR000531">
    <property type="entry name" value="Beta-barrel_TonB"/>
</dbReference>
<keyword evidence="14" id="KW-0614">Plasmid</keyword>
<evidence type="ECO:0000259" key="13">
    <source>
        <dbReference type="Pfam" id="PF07715"/>
    </source>
</evidence>
<dbReference type="OrthoDB" id="9760333at2"/>
<dbReference type="PANTHER" id="PTHR30069:SF53">
    <property type="entry name" value="COLICIN I RECEPTOR-RELATED"/>
    <property type="match status" value="1"/>
</dbReference>
<dbReference type="Gene3D" id="2.170.130.10">
    <property type="entry name" value="TonB-dependent receptor, plug domain"/>
    <property type="match status" value="1"/>
</dbReference>
<dbReference type="PROSITE" id="PS52016">
    <property type="entry name" value="TONB_DEPENDENT_REC_3"/>
    <property type="match status" value="1"/>
</dbReference>
<dbReference type="PANTHER" id="PTHR30069">
    <property type="entry name" value="TONB-DEPENDENT OUTER MEMBRANE RECEPTOR"/>
    <property type="match status" value="1"/>
</dbReference>
<dbReference type="GO" id="GO:0009279">
    <property type="term" value="C:cell outer membrane"/>
    <property type="evidence" value="ECO:0007669"/>
    <property type="project" value="UniProtKB-SubCell"/>
</dbReference>
<evidence type="ECO:0000256" key="2">
    <source>
        <dbReference type="ARBA" id="ARBA00022448"/>
    </source>
</evidence>
<dbReference type="GO" id="GO:0044718">
    <property type="term" value="P:siderophore transmembrane transport"/>
    <property type="evidence" value="ECO:0007669"/>
    <property type="project" value="TreeGrafter"/>
</dbReference>
<organism evidence="14 15">
    <name type="scientific">Qingshengfaniella alkalisoli</name>
    <dbReference type="NCBI Taxonomy" id="2599296"/>
    <lineage>
        <taxon>Bacteria</taxon>
        <taxon>Pseudomonadati</taxon>
        <taxon>Pseudomonadota</taxon>
        <taxon>Alphaproteobacteria</taxon>
        <taxon>Rhodobacterales</taxon>
        <taxon>Paracoccaceae</taxon>
        <taxon>Qingshengfaniella</taxon>
    </lineage>
</organism>
<evidence type="ECO:0000256" key="5">
    <source>
        <dbReference type="ARBA" id="ARBA00022729"/>
    </source>
</evidence>
<keyword evidence="7 11" id="KW-0798">TonB box</keyword>
<evidence type="ECO:0000256" key="3">
    <source>
        <dbReference type="ARBA" id="ARBA00022452"/>
    </source>
</evidence>
<keyword evidence="8 10" id="KW-0472">Membrane</keyword>
<protein>
    <submittedName>
        <fullName evidence="14">TonB-dependent receptor</fullName>
    </submittedName>
</protein>
<keyword evidence="3 10" id="KW-1134">Transmembrane beta strand</keyword>
<reference evidence="14 15" key="1">
    <citation type="submission" date="2019-07" db="EMBL/GenBank/DDBJ databases">
        <title>Litoreibacter alkalisoli sp. nov., isolated from saline-alkaline soil.</title>
        <authorList>
            <person name="Wang S."/>
            <person name="Xu L."/>
            <person name="Xing Y.-T."/>
            <person name="Sun J.-Q."/>
        </authorList>
    </citation>
    <scope>NUCLEOTIDE SEQUENCE [LARGE SCALE GENOMIC DNA]</scope>
    <source>
        <strain evidence="14 15">LN3S51</strain>
        <plasmid evidence="14 15">unnamed4</plasmid>
    </source>
</reference>
<keyword evidence="4 10" id="KW-0812">Transmembrane</keyword>
<dbReference type="InterPro" id="IPR039426">
    <property type="entry name" value="TonB-dep_rcpt-like"/>
</dbReference>
<keyword evidence="14" id="KW-0675">Receptor</keyword>
<evidence type="ECO:0000256" key="6">
    <source>
        <dbReference type="ARBA" id="ARBA00023065"/>
    </source>
</evidence>
<dbReference type="Gene3D" id="2.40.170.20">
    <property type="entry name" value="TonB-dependent receptor, beta-barrel domain"/>
    <property type="match status" value="1"/>
</dbReference>
<keyword evidence="2 10" id="KW-0813">Transport</keyword>
<dbReference type="CDD" id="cd01347">
    <property type="entry name" value="ligand_gated_channel"/>
    <property type="match status" value="1"/>
</dbReference>
<dbReference type="InterPro" id="IPR036942">
    <property type="entry name" value="Beta-barrel_TonB_sf"/>
</dbReference>
<dbReference type="RefSeq" id="WP_146367103.1">
    <property type="nucleotide sequence ID" value="NZ_CP042265.1"/>
</dbReference>
<dbReference type="AlphaFoldDB" id="A0A5B8IBQ1"/>
<proteinExistence type="inferred from homology"/>
<dbReference type="SUPFAM" id="SSF56935">
    <property type="entry name" value="Porins"/>
    <property type="match status" value="1"/>
</dbReference>
<geneLocation type="plasmid" evidence="14 15">
    <name>unnamed4</name>
</geneLocation>
<keyword evidence="9 10" id="KW-0998">Cell outer membrane</keyword>
<keyword evidence="15" id="KW-1185">Reference proteome</keyword>
<evidence type="ECO:0000256" key="4">
    <source>
        <dbReference type="ARBA" id="ARBA00022692"/>
    </source>
</evidence>
<feature type="domain" description="TonB-dependent receptor plug" evidence="13">
    <location>
        <begin position="46"/>
        <end position="144"/>
    </location>
</feature>
<name>A0A5B8IBQ1_9RHOB</name>
<dbReference type="InterPro" id="IPR012910">
    <property type="entry name" value="Plug_dom"/>
</dbReference>
<evidence type="ECO:0000313" key="14">
    <source>
        <dbReference type="EMBL" id="QDY71689.1"/>
    </source>
</evidence>
<feature type="domain" description="TonB-dependent receptor-like beta-barrel" evidence="12">
    <location>
        <begin position="176"/>
        <end position="596"/>
    </location>
</feature>
<evidence type="ECO:0000256" key="1">
    <source>
        <dbReference type="ARBA" id="ARBA00004571"/>
    </source>
</evidence>
<evidence type="ECO:0000256" key="7">
    <source>
        <dbReference type="ARBA" id="ARBA00023077"/>
    </source>
</evidence>
<accession>A0A5B8IBQ1</accession>
<comment type="similarity">
    <text evidence="10 11">Belongs to the TonB-dependent receptor family.</text>
</comment>
<evidence type="ECO:0000256" key="8">
    <source>
        <dbReference type="ARBA" id="ARBA00023136"/>
    </source>
</evidence>
<evidence type="ECO:0000259" key="12">
    <source>
        <dbReference type="Pfam" id="PF00593"/>
    </source>
</evidence>
<dbReference type="Proteomes" id="UP000318483">
    <property type="component" value="Plasmid unnamed4"/>
</dbReference>
<evidence type="ECO:0000256" key="9">
    <source>
        <dbReference type="ARBA" id="ARBA00023237"/>
    </source>
</evidence>
<evidence type="ECO:0000256" key="11">
    <source>
        <dbReference type="RuleBase" id="RU003357"/>
    </source>
</evidence>
<comment type="subcellular location">
    <subcellularLocation>
        <location evidence="1 10">Cell outer membrane</location>
        <topology evidence="1 10">Multi-pass membrane protein</topology>
    </subcellularLocation>
</comment>
<dbReference type="EMBL" id="CP042265">
    <property type="protein sequence ID" value="QDY71689.1"/>
    <property type="molecule type" value="Genomic_DNA"/>
</dbReference>
<dbReference type="Pfam" id="PF00593">
    <property type="entry name" value="TonB_dep_Rec_b-barrel"/>
    <property type="match status" value="1"/>
</dbReference>
<dbReference type="KEGG" id="lit:FPZ52_18730"/>
<keyword evidence="6" id="KW-0406">Ion transport</keyword>
<keyword evidence="5" id="KW-0732">Signal</keyword>
<dbReference type="Pfam" id="PF07715">
    <property type="entry name" value="Plug"/>
    <property type="match status" value="1"/>
</dbReference>
<sequence length="622" mass="68005">MQNKVVLGTVLAAMGGVPAIAQEVMELDPIIVSGGLTPIDAQVYGRSASVVTAQDIQRQGIQTVQDALRNVPGVSVNSAGGSYTQVRIRGSEANHVLVLIDGVAAQGGDGSYTFRGLSTENIERIEVLRGPQSVYYGSNAAAGVINIITNKGGPGFSANGSVEAGNGYTASAHISQRTDRGGISLNAARIDDDGYDYSRQDGEKDGFEREEIGVAGDWFVTDDLRLGFTVNRADEHFDYDDTDWMNAATATEDDYIVDDPSLFGDQFDLTSEIYGELSMFGGTMTHRLAYQSTKTEYSYDGGDTTKLWTDVWKYRMSLGLDGRQVTDTSHLLNVLVERQEDGSKTNDDYERDANSLAVEYRGTLEMGLSYQAGLRYDDNSEFEDATTWTVGLSYLHPETGIRFHGSAGTGIVNPTYFELFADEYGYIGNPDLEPEKNRGYDFGVEVPFWAGRGLVDVTYFNETATDEIISVATATGYTYENQSGDSDREGVEVTGALRATEALDFTLAYTWLNAKDPDGETEVRRPEHELVLGASLDLFDGRGNLSGNVRHVAGNYDDQNFGTFERKELPDYTTVDIAGRYDLTKRLSLNARVTNLLDVDHTEAWGYGSQGRTGYVGVRAAW</sequence>
<evidence type="ECO:0000256" key="10">
    <source>
        <dbReference type="PROSITE-ProRule" id="PRU01360"/>
    </source>
</evidence>
<dbReference type="GO" id="GO:0015344">
    <property type="term" value="F:siderophore uptake transmembrane transporter activity"/>
    <property type="evidence" value="ECO:0007669"/>
    <property type="project" value="TreeGrafter"/>
</dbReference>
<evidence type="ECO:0000313" key="15">
    <source>
        <dbReference type="Proteomes" id="UP000318483"/>
    </source>
</evidence>